<keyword evidence="5" id="KW-1185">Reference proteome</keyword>
<protein>
    <recommendedName>
        <fullName evidence="3">F-box domain-containing protein</fullName>
    </recommendedName>
</protein>
<evidence type="ECO:0000313" key="5">
    <source>
        <dbReference type="Proteomes" id="UP000053558"/>
    </source>
</evidence>
<name>A0A5M3MUG0_CONPW</name>
<dbReference type="SUPFAM" id="SSF81383">
    <property type="entry name" value="F-box domain"/>
    <property type="match status" value="1"/>
</dbReference>
<sequence>MSQHDRFKEGVVCYKNGQYDKAIEHFTEALLSNGDQYNIYDSRAAAFEKLGDIKAALLNAKKVIDLAPERWQGYARSARLFHDLKKIPHAARMVQLALERIKPEDSQRRTELERLQASIAESQARADAQLRKTACHIGMLPVEILAEIFALDVTPNAGRAITLSHVCKFWRRLASENPTLWRTLVLSDRQPERKLQTWLERSSCNIHSLHLTDRLPHHQYGSLMGALDKLQWERLRSFTLTCSDACGIVIRLSNGKHNFFSDLEEFEVSSTRFSDKRLEELLPQSLRAFTLNECLILTGDGGLWQHVTRLSSLTLRSSTLDIRAVLEGNPLLENVTISGGIIPHESIVPQPLSLDRLCHLDIQDCGNISRLLDQLTAPALRTVRFVGNPLDSSHLLALFPDRLTELTELRLGRCSLQAFDVIRILRNSPSLITLEVSTVYDCVNKILDFLSGSSSEKSQESLLPCPALQHVDVSRCTDLKTGPVIRFVKSRKVVLDDSEADEGSSLDSLRLDGCPDFQADCLPWLRKQIKVVSCVYMTKKQAKTVKR</sequence>
<dbReference type="GO" id="GO:0006620">
    <property type="term" value="P:post-translational protein targeting to endoplasmic reticulum membrane"/>
    <property type="evidence" value="ECO:0007669"/>
    <property type="project" value="TreeGrafter"/>
</dbReference>
<keyword evidence="1" id="KW-0677">Repeat</keyword>
<dbReference type="SUPFAM" id="SSF52047">
    <property type="entry name" value="RNI-like"/>
    <property type="match status" value="1"/>
</dbReference>
<dbReference type="GeneID" id="19207575"/>
<dbReference type="Gene3D" id="1.20.1280.50">
    <property type="match status" value="1"/>
</dbReference>
<dbReference type="GO" id="GO:0060090">
    <property type="term" value="F:molecular adaptor activity"/>
    <property type="evidence" value="ECO:0007669"/>
    <property type="project" value="TreeGrafter"/>
</dbReference>
<dbReference type="RefSeq" id="XP_007766404.1">
    <property type="nucleotide sequence ID" value="XM_007768214.1"/>
</dbReference>
<dbReference type="SUPFAM" id="SSF48452">
    <property type="entry name" value="TPR-like"/>
    <property type="match status" value="1"/>
</dbReference>
<evidence type="ECO:0000313" key="4">
    <source>
        <dbReference type="EMBL" id="EIW82812.1"/>
    </source>
</evidence>
<dbReference type="SMART" id="SM00028">
    <property type="entry name" value="TPR"/>
    <property type="match status" value="2"/>
</dbReference>
<proteinExistence type="predicted"/>
<dbReference type="InterPro" id="IPR019734">
    <property type="entry name" value="TPR_rpt"/>
</dbReference>
<dbReference type="InterPro" id="IPR032675">
    <property type="entry name" value="LRR_dom_sf"/>
</dbReference>
<comment type="caution">
    <text evidence="4">The sequence shown here is derived from an EMBL/GenBank/DDBJ whole genome shotgun (WGS) entry which is preliminary data.</text>
</comment>
<dbReference type="InterPro" id="IPR001810">
    <property type="entry name" value="F-box_dom"/>
</dbReference>
<dbReference type="PROSITE" id="PS50181">
    <property type="entry name" value="FBOX"/>
    <property type="match status" value="1"/>
</dbReference>
<dbReference type="AlphaFoldDB" id="A0A5M3MUG0"/>
<feature type="domain" description="F-box" evidence="3">
    <location>
        <begin position="134"/>
        <end position="184"/>
    </location>
</feature>
<gene>
    <name evidence="4" type="ORF">CONPUDRAFT_53327</name>
</gene>
<evidence type="ECO:0000256" key="1">
    <source>
        <dbReference type="ARBA" id="ARBA00022737"/>
    </source>
</evidence>
<dbReference type="InterPro" id="IPR036047">
    <property type="entry name" value="F-box-like_dom_sf"/>
</dbReference>
<dbReference type="Pfam" id="PF12937">
    <property type="entry name" value="F-box-like"/>
    <property type="match status" value="1"/>
</dbReference>
<dbReference type="OrthoDB" id="2423701at2759"/>
<dbReference type="Gene3D" id="3.80.10.10">
    <property type="entry name" value="Ribonuclease Inhibitor"/>
    <property type="match status" value="1"/>
</dbReference>
<dbReference type="PANTHER" id="PTHR45831:SF2">
    <property type="entry name" value="LD24721P"/>
    <property type="match status" value="1"/>
</dbReference>
<keyword evidence="2" id="KW-0802">TPR repeat</keyword>
<dbReference type="OMA" id="FSCVYMT"/>
<dbReference type="GO" id="GO:0016020">
    <property type="term" value="C:membrane"/>
    <property type="evidence" value="ECO:0007669"/>
    <property type="project" value="TreeGrafter"/>
</dbReference>
<evidence type="ECO:0000259" key="3">
    <source>
        <dbReference type="PROSITE" id="PS50181"/>
    </source>
</evidence>
<reference evidence="5" key="1">
    <citation type="journal article" date="2012" name="Science">
        <title>The Paleozoic origin of enzymatic lignin decomposition reconstructed from 31 fungal genomes.</title>
        <authorList>
            <person name="Floudas D."/>
            <person name="Binder M."/>
            <person name="Riley R."/>
            <person name="Barry K."/>
            <person name="Blanchette R.A."/>
            <person name="Henrissat B."/>
            <person name="Martinez A.T."/>
            <person name="Otillar R."/>
            <person name="Spatafora J.W."/>
            <person name="Yadav J.S."/>
            <person name="Aerts A."/>
            <person name="Benoit I."/>
            <person name="Boyd A."/>
            <person name="Carlson A."/>
            <person name="Copeland A."/>
            <person name="Coutinho P.M."/>
            <person name="de Vries R.P."/>
            <person name="Ferreira P."/>
            <person name="Findley K."/>
            <person name="Foster B."/>
            <person name="Gaskell J."/>
            <person name="Glotzer D."/>
            <person name="Gorecki P."/>
            <person name="Heitman J."/>
            <person name="Hesse C."/>
            <person name="Hori C."/>
            <person name="Igarashi K."/>
            <person name="Jurgens J.A."/>
            <person name="Kallen N."/>
            <person name="Kersten P."/>
            <person name="Kohler A."/>
            <person name="Kuees U."/>
            <person name="Kumar T.K.A."/>
            <person name="Kuo A."/>
            <person name="LaButti K."/>
            <person name="Larrondo L.F."/>
            <person name="Lindquist E."/>
            <person name="Ling A."/>
            <person name="Lombard V."/>
            <person name="Lucas S."/>
            <person name="Lundell T."/>
            <person name="Martin R."/>
            <person name="McLaughlin D.J."/>
            <person name="Morgenstern I."/>
            <person name="Morin E."/>
            <person name="Murat C."/>
            <person name="Nagy L.G."/>
            <person name="Nolan M."/>
            <person name="Ohm R.A."/>
            <person name="Patyshakuliyeva A."/>
            <person name="Rokas A."/>
            <person name="Ruiz-Duenas F.J."/>
            <person name="Sabat G."/>
            <person name="Salamov A."/>
            <person name="Samejima M."/>
            <person name="Schmutz J."/>
            <person name="Slot J.C."/>
            <person name="St John F."/>
            <person name="Stenlid J."/>
            <person name="Sun H."/>
            <person name="Sun S."/>
            <person name="Syed K."/>
            <person name="Tsang A."/>
            <person name="Wiebenga A."/>
            <person name="Young D."/>
            <person name="Pisabarro A."/>
            <person name="Eastwood D.C."/>
            <person name="Martin F."/>
            <person name="Cullen D."/>
            <person name="Grigoriev I.V."/>
            <person name="Hibbett D.S."/>
        </authorList>
    </citation>
    <scope>NUCLEOTIDE SEQUENCE [LARGE SCALE GENOMIC DNA]</scope>
    <source>
        <strain evidence="5">RWD-64-598 SS2</strain>
    </source>
</reference>
<dbReference type="Gene3D" id="1.25.40.10">
    <property type="entry name" value="Tetratricopeptide repeat domain"/>
    <property type="match status" value="1"/>
</dbReference>
<evidence type="ECO:0000256" key="2">
    <source>
        <dbReference type="ARBA" id="ARBA00022803"/>
    </source>
</evidence>
<dbReference type="EMBL" id="JH711576">
    <property type="protein sequence ID" value="EIW82812.1"/>
    <property type="molecule type" value="Genomic_DNA"/>
</dbReference>
<dbReference type="InterPro" id="IPR047150">
    <property type="entry name" value="SGT"/>
</dbReference>
<accession>A0A5M3MUG0</accession>
<dbReference type="PANTHER" id="PTHR45831">
    <property type="entry name" value="LD24721P"/>
    <property type="match status" value="1"/>
</dbReference>
<dbReference type="InterPro" id="IPR011990">
    <property type="entry name" value="TPR-like_helical_dom_sf"/>
</dbReference>
<dbReference type="Proteomes" id="UP000053558">
    <property type="component" value="Unassembled WGS sequence"/>
</dbReference>
<dbReference type="KEGG" id="cput:CONPUDRAFT_53327"/>
<dbReference type="GO" id="GO:0072380">
    <property type="term" value="C:TRC complex"/>
    <property type="evidence" value="ECO:0007669"/>
    <property type="project" value="TreeGrafter"/>
</dbReference>
<organism evidence="4 5">
    <name type="scientific">Coniophora puteana (strain RWD-64-598)</name>
    <name type="common">Brown rot fungus</name>
    <dbReference type="NCBI Taxonomy" id="741705"/>
    <lineage>
        <taxon>Eukaryota</taxon>
        <taxon>Fungi</taxon>
        <taxon>Dikarya</taxon>
        <taxon>Basidiomycota</taxon>
        <taxon>Agaricomycotina</taxon>
        <taxon>Agaricomycetes</taxon>
        <taxon>Agaricomycetidae</taxon>
        <taxon>Boletales</taxon>
        <taxon>Coniophorineae</taxon>
        <taxon>Coniophoraceae</taxon>
        <taxon>Coniophora</taxon>
    </lineage>
</organism>